<name>A0AA36ASX2_OCTVU</name>
<sequence>MAISLYQSKSYLLVSHWKRIRASGFHICRMCTYLINYYRDTYSEKFKESSDSAVVKPENTREHPRTPENIRPIHDLI</sequence>
<dbReference type="Proteomes" id="UP001162480">
    <property type="component" value="Chromosome 4"/>
</dbReference>
<reference evidence="2" key="1">
    <citation type="submission" date="2023-08" db="EMBL/GenBank/DDBJ databases">
        <authorList>
            <person name="Alioto T."/>
            <person name="Alioto T."/>
            <person name="Gomez Garrido J."/>
        </authorList>
    </citation>
    <scope>NUCLEOTIDE SEQUENCE</scope>
</reference>
<accession>A0AA36ASX2</accession>
<protein>
    <submittedName>
        <fullName evidence="2">Uncharacterized protein</fullName>
    </submittedName>
</protein>
<organism evidence="2 3">
    <name type="scientific">Octopus vulgaris</name>
    <name type="common">Common octopus</name>
    <dbReference type="NCBI Taxonomy" id="6645"/>
    <lineage>
        <taxon>Eukaryota</taxon>
        <taxon>Metazoa</taxon>
        <taxon>Spiralia</taxon>
        <taxon>Lophotrochozoa</taxon>
        <taxon>Mollusca</taxon>
        <taxon>Cephalopoda</taxon>
        <taxon>Coleoidea</taxon>
        <taxon>Octopodiformes</taxon>
        <taxon>Octopoda</taxon>
        <taxon>Incirrata</taxon>
        <taxon>Octopodidae</taxon>
        <taxon>Octopus</taxon>
    </lineage>
</organism>
<dbReference type="EMBL" id="OX597817">
    <property type="protein sequence ID" value="CAI9720971.1"/>
    <property type="molecule type" value="Genomic_DNA"/>
</dbReference>
<gene>
    <name evidence="2" type="ORF">OCTVUL_1B012917</name>
</gene>
<keyword evidence="3" id="KW-1185">Reference proteome</keyword>
<evidence type="ECO:0000256" key="1">
    <source>
        <dbReference type="SAM" id="MobiDB-lite"/>
    </source>
</evidence>
<proteinExistence type="predicted"/>
<feature type="compositionally biased region" description="Basic and acidic residues" evidence="1">
    <location>
        <begin position="58"/>
        <end position="77"/>
    </location>
</feature>
<feature type="region of interest" description="Disordered" evidence="1">
    <location>
        <begin position="49"/>
        <end position="77"/>
    </location>
</feature>
<evidence type="ECO:0000313" key="3">
    <source>
        <dbReference type="Proteomes" id="UP001162480"/>
    </source>
</evidence>
<dbReference type="AlphaFoldDB" id="A0AA36ASX2"/>
<evidence type="ECO:0000313" key="2">
    <source>
        <dbReference type="EMBL" id="CAI9720971.1"/>
    </source>
</evidence>